<reference evidence="2" key="1">
    <citation type="submission" date="2016-10" db="EMBL/GenBank/DDBJ databases">
        <title>Chloroplast genomes as a tool to resolve red algal phylogenies: a case study in the Nemaliales.</title>
        <authorList>
            <person name="Costa J.F."/>
            <person name="Lin S.M."/>
            <person name="Macaya E.C."/>
            <person name="Fernandez-Garcia C."/>
            <person name="Verbruggen H."/>
        </authorList>
    </citation>
    <scope>NUCLEOTIDE SEQUENCE</scope>
    <source>
        <strain evidence="2">J.0167</strain>
    </source>
</reference>
<dbReference type="AlphaFoldDB" id="A0A1G4NTQ7"/>
<evidence type="ECO:0000313" key="2">
    <source>
        <dbReference type="EMBL" id="SCW22040.1"/>
    </source>
</evidence>
<reference evidence="2" key="2">
    <citation type="submission" date="2016-10" db="EMBL/GenBank/DDBJ databases">
        <authorList>
            <person name="de Groot N.N."/>
        </authorList>
    </citation>
    <scope>NUCLEOTIDE SEQUENCE</scope>
    <source>
        <strain evidence="2">J.0167</strain>
    </source>
</reference>
<dbReference type="RefSeq" id="YP_009313786.1">
    <property type="nucleotide sequence ID" value="NC_031658.1"/>
</dbReference>
<keyword evidence="2" id="KW-0934">Plastid</keyword>
<proteinExistence type="predicted"/>
<gene>
    <name evidence="2" type="primary">ORF_11</name>
    <name evidence="2" type="ORF">J0167_208</name>
</gene>
<keyword evidence="2" id="KW-0150">Chloroplast</keyword>
<keyword evidence="1" id="KW-1133">Transmembrane helix</keyword>
<dbReference type="EMBL" id="LT622866">
    <property type="protein sequence ID" value="SCW22040.1"/>
    <property type="molecule type" value="Genomic_DNA"/>
</dbReference>
<feature type="transmembrane region" description="Helical" evidence="1">
    <location>
        <begin position="90"/>
        <end position="111"/>
    </location>
</feature>
<feature type="transmembrane region" description="Helical" evidence="1">
    <location>
        <begin position="65"/>
        <end position="84"/>
    </location>
</feature>
<accession>A0A1G4NTQ7</accession>
<organism evidence="2">
    <name type="scientific">Helminthocladia australis</name>
    <dbReference type="NCBI Taxonomy" id="260093"/>
    <lineage>
        <taxon>Eukaryota</taxon>
        <taxon>Rhodophyta</taxon>
        <taxon>Florideophyceae</taxon>
        <taxon>Nemaliophycidae</taxon>
        <taxon>Nemaliales</taxon>
        <taxon>Liagoraceae</taxon>
        <taxon>Helminthocladia</taxon>
    </lineage>
</organism>
<evidence type="ECO:0000256" key="1">
    <source>
        <dbReference type="SAM" id="Phobius"/>
    </source>
</evidence>
<name>A0A1G4NTQ7_9FLOR</name>
<geneLocation type="chloroplast" evidence="2"/>
<sequence length="134" mass="15955">MFYNISYTKLVTSNSCLHLYILSYMNLRHIYYLSYIEICESSLNFLFIFTNCYSTSYSSIILTIYYCRVILNNCLIVQVASYNLRAMSLYIWLGYIIIGFRPGNCIILHYIKLKTLKSKTKNFHRRCLIFLDII</sequence>
<keyword evidence="1" id="KW-0472">Membrane</keyword>
<protein>
    <submittedName>
        <fullName evidence="2">Uncharacterized protein</fullName>
    </submittedName>
</protein>
<keyword evidence="1" id="KW-0812">Transmembrane</keyword>
<dbReference type="GeneID" id="29998413"/>